<gene>
    <name evidence="1" type="ORF">INT45_011160</name>
</gene>
<dbReference type="Proteomes" id="UP000646827">
    <property type="component" value="Unassembled WGS sequence"/>
</dbReference>
<evidence type="ECO:0000313" key="1">
    <source>
        <dbReference type="EMBL" id="KAG2216207.1"/>
    </source>
</evidence>
<keyword evidence="2" id="KW-1185">Reference proteome</keyword>
<dbReference type="AlphaFoldDB" id="A0A8H7RU07"/>
<accession>A0A8H7RU07</accession>
<dbReference type="EMBL" id="JAEPRB010000439">
    <property type="protein sequence ID" value="KAG2216207.1"/>
    <property type="molecule type" value="Genomic_DNA"/>
</dbReference>
<proteinExistence type="predicted"/>
<protein>
    <submittedName>
        <fullName evidence="1">Uncharacterized protein</fullName>
    </submittedName>
</protein>
<evidence type="ECO:0000313" key="2">
    <source>
        <dbReference type="Proteomes" id="UP000646827"/>
    </source>
</evidence>
<organism evidence="1 2">
    <name type="scientific">Circinella minor</name>
    <dbReference type="NCBI Taxonomy" id="1195481"/>
    <lineage>
        <taxon>Eukaryota</taxon>
        <taxon>Fungi</taxon>
        <taxon>Fungi incertae sedis</taxon>
        <taxon>Mucoromycota</taxon>
        <taxon>Mucoromycotina</taxon>
        <taxon>Mucoromycetes</taxon>
        <taxon>Mucorales</taxon>
        <taxon>Lichtheimiaceae</taxon>
        <taxon>Circinella</taxon>
    </lineage>
</organism>
<sequence length="122" mass="14089">MHWLPSYPLKDCRCGKKEANHHHYTTDCTLLAPMIQQLNNSLNTTTTPHIIPATHTIIDVILNKLPKSPKSLKRGHWRKTWPLLLQTLRDIDICSHPDAIFDPETDPRLVLNKFINPPEENN</sequence>
<dbReference type="OrthoDB" id="2278560at2759"/>
<comment type="caution">
    <text evidence="1">The sequence shown here is derived from an EMBL/GenBank/DDBJ whole genome shotgun (WGS) entry which is preliminary data.</text>
</comment>
<reference evidence="1 2" key="1">
    <citation type="submission" date="2020-12" db="EMBL/GenBank/DDBJ databases">
        <title>Metabolic potential, ecology and presence of endohyphal bacteria is reflected in genomic diversity of Mucoromycotina.</title>
        <authorList>
            <person name="Muszewska A."/>
            <person name="Okrasinska A."/>
            <person name="Steczkiewicz K."/>
            <person name="Drgas O."/>
            <person name="Orlowska M."/>
            <person name="Perlinska-Lenart U."/>
            <person name="Aleksandrzak-Piekarczyk T."/>
            <person name="Szatraj K."/>
            <person name="Zielenkiewicz U."/>
            <person name="Pilsyk S."/>
            <person name="Malc E."/>
            <person name="Mieczkowski P."/>
            <person name="Kruszewska J.S."/>
            <person name="Biernat P."/>
            <person name="Pawlowska J."/>
        </authorList>
    </citation>
    <scope>NUCLEOTIDE SEQUENCE [LARGE SCALE GENOMIC DNA]</scope>
    <source>
        <strain evidence="1 2">CBS 142.35</strain>
    </source>
</reference>
<name>A0A8H7RU07_9FUNG</name>